<dbReference type="EMBL" id="CAJVCH010090218">
    <property type="protein sequence ID" value="CAG7722542.1"/>
    <property type="molecule type" value="Genomic_DNA"/>
</dbReference>
<evidence type="ECO:0000313" key="1">
    <source>
        <dbReference type="EMBL" id="CAG7722542.1"/>
    </source>
</evidence>
<name>A0A8J2JL84_9HEXA</name>
<feature type="non-terminal residue" evidence="1">
    <location>
        <position position="117"/>
    </location>
</feature>
<accession>A0A8J2JL84</accession>
<gene>
    <name evidence="1" type="ORF">AFUS01_LOCUS11673</name>
</gene>
<protein>
    <submittedName>
        <fullName evidence="1">Uncharacterized protein</fullName>
    </submittedName>
</protein>
<proteinExistence type="predicted"/>
<reference evidence="1" key="1">
    <citation type="submission" date="2021-06" db="EMBL/GenBank/DDBJ databases">
        <authorList>
            <person name="Hodson N. C."/>
            <person name="Mongue J. A."/>
            <person name="Jaron S. K."/>
        </authorList>
    </citation>
    <scope>NUCLEOTIDE SEQUENCE</scope>
</reference>
<organism evidence="1 2">
    <name type="scientific">Allacma fusca</name>
    <dbReference type="NCBI Taxonomy" id="39272"/>
    <lineage>
        <taxon>Eukaryota</taxon>
        <taxon>Metazoa</taxon>
        <taxon>Ecdysozoa</taxon>
        <taxon>Arthropoda</taxon>
        <taxon>Hexapoda</taxon>
        <taxon>Collembola</taxon>
        <taxon>Symphypleona</taxon>
        <taxon>Sminthuridae</taxon>
        <taxon>Allacma</taxon>
    </lineage>
</organism>
<dbReference type="AlphaFoldDB" id="A0A8J2JL84"/>
<comment type="caution">
    <text evidence="1">The sequence shown here is derived from an EMBL/GenBank/DDBJ whole genome shotgun (WGS) entry which is preliminary data.</text>
</comment>
<keyword evidence="2" id="KW-1185">Reference proteome</keyword>
<sequence length="117" mass="13009">MRLKSLWQGHLDLRPIQDGFAMAAYIIKSPVFPRVLPLVDQAIKEADMNRNLIPIMERPVGISEAIHVVLGLPLVQLSMPTVPLPSFNPETRVGHYLPEAEIERGQLSTTTSASDQQ</sequence>
<evidence type="ECO:0000313" key="2">
    <source>
        <dbReference type="Proteomes" id="UP000708208"/>
    </source>
</evidence>
<dbReference type="Proteomes" id="UP000708208">
    <property type="component" value="Unassembled WGS sequence"/>
</dbReference>